<proteinExistence type="predicted"/>
<protein>
    <submittedName>
        <fullName evidence="2">Uncharacterized protein</fullName>
    </submittedName>
</protein>
<feature type="region of interest" description="Disordered" evidence="1">
    <location>
        <begin position="1"/>
        <end position="25"/>
    </location>
</feature>
<name>A0A6H1P263_PRIMG</name>
<reference evidence="2 3" key="2">
    <citation type="submission" date="2020-04" db="EMBL/GenBank/DDBJ databases">
        <authorList>
            <person name="Fomenkov A."/>
            <person name="Anton B.P."/>
            <person name="Roberts R.J."/>
        </authorList>
    </citation>
    <scope>NUCLEOTIDE SEQUENCE [LARGE SCALE GENOMIC DNA]</scope>
    <source>
        <strain evidence="2 3">S2</strain>
    </source>
</reference>
<feature type="compositionally biased region" description="Basic and acidic residues" evidence="1">
    <location>
        <begin position="8"/>
        <end position="25"/>
    </location>
</feature>
<dbReference type="Proteomes" id="UP000501868">
    <property type="component" value="Chromosome"/>
</dbReference>
<sequence length="125" mass="14770">MSLKSRLKHLEQNIKPKGKDPVQEWRERVKRNEELESLSPAIEEGDLQACIRYCQLCEESVVDRTFSYRDVYIKVAAMNEGYEPRYADETGIDVWYHNLKATYKYLEEKGKVPNTKEPVLKIWKS</sequence>
<gene>
    <name evidence="2" type="ORF">HFZ78_13550</name>
</gene>
<evidence type="ECO:0000313" key="3">
    <source>
        <dbReference type="Proteomes" id="UP000501868"/>
    </source>
</evidence>
<dbReference type="AlphaFoldDB" id="A0A6H1P263"/>
<evidence type="ECO:0000256" key="1">
    <source>
        <dbReference type="SAM" id="MobiDB-lite"/>
    </source>
</evidence>
<dbReference type="EMBL" id="CP051128">
    <property type="protein sequence ID" value="QIZ07633.1"/>
    <property type="molecule type" value="Genomic_DNA"/>
</dbReference>
<organism evidence="2 3">
    <name type="scientific">Priestia megaterium</name>
    <name type="common">Bacillus megaterium</name>
    <dbReference type="NCBI Taxonomy" id="1404"/>
    <lineage>
        <taxon>Bacteria</taxon>
        <taxon>Bacillati</taxon>
        <taxon>Bacillota</taxon>
        <taxon>Bacilli</taxon>
        <taxon>Bacillales</taxon>
        <taxon>Bacillaceae</taxon>
        <taxon>Priestia</taxon>
    </lineage>
</organism>
<accession>A0A6H1P263</accession>
<evidence type="ECO:0000313" key="2">
    <source>
        <dbReference type="EMBL" id="QIZ07633.1"/>
    </source>
</evidence>
<reference evidence="2 3" key="1">
    <citation type="submission" date="2020-04" db="EMBL/GenBank/DDBJ databases">
        <title>Genome-Wide Identification of 5-Methylcytosine Sites in Bacterial Genomes By High-Throughput Sequencing of MspJI Restriction Fragments.</title>
        <authorList>
            <person name="Wu V."/>
        </authorList>
    </citation>
    <scope>NUCLEOTIDE SEQUENCE [LARGE SCALE GENOMIC DNA]</scope>
    <source>
        <strain evidence="2 3">S2</strain>
    </source>
</reference>